<organism evidence="2 3">
    <name type="scientific">Electrophorus electricus</name>
    <name type="common">Electric eel</name>
    <name type="synonym">Gymnotus electricus</name>
    <dbReference type="NCBI Taxonomy" id="8005"/>
    <lineage>
        <taxon>Eukaryota</taxon>
        <taxon>Metazoa</taxon>
        <taxon>Chordata</taxon>
        <taxon>Craniata</taxon>
        <taxon>Vertebrata</taxon>
        <taxon>Euteleostomi</taxon>
        <taxon>Actinopterygii</taxon>
        <taxon>Neopterygii</taxon>
        <taxon>Teleostei</taxon>
        <taxon>Ostariophysi</taxon>
        <taxon>Gymnotiformes</taxon>
        <taxon>Gymnotoidei</taxon>
        <taxon>Gymnotidae</taxon>
        <taxon>Electrophorus</taxon>
    </lineage>
</organism>
<dbReference type="GeneTree" id="ENSGT00530000063472"/>
<gene>
    <name evidence="2" type="primary">si:ch211-1e14.1</name>
</gene>
<dbReference type="Pfam" id="PF12877">
    <property type="entry name" value="KIAA1549"/>
    <property type="match status" value="2"/>
</dbReference>
<dbReference type="PANTHER" id="PTHR21590">
    <property type="entry name" value="SEA DOMAIN-CONTAINING PROTEIN"/>
    <property type="match status" value="1"/>
</dbReference>
<feature type="region of interest" description="Disordered" evidence="1">
    <location>
        <begin position="1473"/>
        <end position="1502"/>
    </location>
</feature>
<keyword evidence="3" id="KW-1185">Reference proteome</keyword>
<evidence type="ECO:0000313" key="3">
    <source>
        <dbReference type="Proteomes" id="UP000314983"/>
    </source>
</evidence>
<feature type="compositionally biased region" description="Low complexity" evidence="1">
    <location>
        <begin position="1635"/>
        <end position="1653"/>
    </location>
</feature>
<reference evidence="2" key="4">
    <citation type="submission" date="2025-08" db="UniProtKB">
        <authorList>
            <consortium name="Ensembl"/>
        </authorList>
    </citation>
    <scope>IDENTIFICATION</scope>
</reference>
<feature type="region of interest" description="Disordered" evidence="1">
    <location>
        <begin position="145"/>
        <end position="168"/>
    </location>
</feature>
<feature type="region of interest" description="Disordered" evidence="1">
    <location>
        <begin position="25"/>
        <end position="58"/>
    </location>
</feature>
<feature type="region of interest" description="Disordered" evidence="1">
    <location>
        <begin position="1131"/>
        <end position="1220"/>
    </location>
</feature>
<dbReference type="InterPro" id="IPR024606">
    <property type="entry name" value="KIAA1549"/>
</dbReference>
<feature type="region of interest" description="Disordered" evidence="1">
    <location>
        <begin position="1596"/>
        <end position="1653"/>
    </location>
</feature>
<feature type="compositionally biased region" description="Low complexity" evidence="1">
    <location>
        <begin position="1147"/>
        <end position="1162"/>
    </location>
</feature>
<protein>
    <submittedName>
        <fullName evidence="2">Uncharacterized protein</fullName>
    </submittedName>
</protein>
<feature type="compositionally biased region" description="Basic and acidic residues" evidence="1">
    <location>
        <begin position="1599"/>
        <end position="1614"/>
    </location>
</feature>
<feature type="compositionally biased region" description="Basic and acidic residues" evidence="1">
    <location>
        <begin position="1183"/>
        <end position="1193"/>
    </location>
</feature>
<accession>A0A4W4E3X4</accession>
<sequence>MFCVFLSPSDWPLLASNMSQQSLGKVPHYTDSPSALHTSSSKPSGHSRPITDPPKDSENYYSRTVFGLAIRDPEPLSVLASTSSEWAKGKGMGFEVSPRLTRNVKAHRVSSDHGTGSSGIQRSLTSPKFSMPALNISSRLLSAGLDSPEESPFPSPELHTASGDRVEPSRRIRDFDHIHPSHDLNIQNDANSDVHLLNPSHALFGNHHVTYSTEPTMGPPVNIFLTSTMDVDYGSGDYLETLSFVGSNSVVTSLPSDMYDFEDSNSVSYDTSFPTRVVKPLYSRHLSPSPTRAMSSTHATTFPNLTFALNHNTSTTPNVNETAHNRQIALSSSVTTSNLAALPRPPTSILNITTHLPMYTTIYSGIPVIQPTAMHSSPILPTVSASLNQSSSAKESSDTDWPDNITIEPTDVLLPDMNSLEYYTIQLSKGTENLPEQKSNHTSSKYLSLVPVSTAHITSKATSTDSVDLSHMLTEIYGVPLTVDNNSWTEESSTDISVFDPFNSTVLDLSEGGLHLINTTEPFLDPSVTLTPSVDFSTSLWDLASTPDWISTESVPNSTSTSLLVPFTVAEEPGDAPSNDTDIYWFANSSWTATPFPTPALTSHVLTHTLSASTSPTGSTYNDTFIHPMTERADRATTGAPSERPVITVETPSTSVIHDEATVESPSAVTNPVTETSDSATLPTTVEAQSVTTLKSTPETTTVREYLCNITEPDTYLVRVGFLSGSTASYAKAKVREILKAEFNRSVELQVVKAPPDFVFRAVSGPVVYTAASVINTLRKATRSSRSILSVSPLRDVVGLQYHVHSVLQFVPSDVNIHMCMFSQHIEKGLTMAFAEVRRRSQGAMNFTVQVLNITLSPVTKTQRQLTGPIDITFLVCEAHGYILGSEVSTLLRQLSVVEFSYYIGYPVQQIAEPFHYPELNTTQLLRSSWVRTVLLGVAEQHVSDRIFQASMERRLAVLLGEVLREEMGEELGRVRRFRRATSVGNSSVQMVQTTRAAGTDKPLEMIYFVEGSSGERMPAITTAGLLNRLNVQHAAIVLGYRIQGVLAQRECHPRINTHEPFKGAFPFSVGFNQMLLAALLSLLLSCTLTCTCPCCSPQLQPASVKGFDFAKLHLGQHSKDDLVVIQEPLPLPSASKEPGSGETVEASTPKSKSSSTKASRSVQRKRGRISPSDGDSMGSEPSSERETPEENLRQNGASVESKQQRRTAVNGLDGPPTLIGADEQVSSASMFEHVDRISRSADVPSKRFSGNIQLIALQPMSALAVPRPPGPDHTVQSGKINKEIQVALRQKSEIEHHRNKIRLRAKRKGHYDFPAMDDVIDGLGDPKEQDHIYQKAQMQIDKILDPDVHISPLYTEPKKSGREKRSPRQKKKQYMNGEVPEADRDRLITTDSDGTYKKYPGVNNIAYVSDPDQGPEPNSPSPTDDVFLGPVSPPPGHAPPPPPYLLPPQPSIEEARQQMHSLLDDAFALVSPTAQGGNAGLSLPAAPSSPPSRGPPPWGPSYLARYAELGLPPSTVQALLHRPGLGSRCPPGDALGGEQLPSEVLYNSRGAYMDELPSSARPRPVGGSTGAQLHHLSQVGMSSSMGEGRSLGGLNWGPHHEEDFSKPAIRDPTSRNGVREPTAPPAHLDTVALGYSSSGPPEEYSSPSHSSASLIKAIREELMRLSQKQAAVTAYHS</sequence>
<name>A0A4W4E3X4_ELEEL</name>
<proteinExistence type="predicted"/>
<feature type="compositionally biased region" description="Pro residues" evidence="1">
    <location>
        <begin position="1488"/>
        <end position="1500"/>
    </location>
</feature>
<feature type="compositionally biased region" description="Basic and acidic residues" evidence="1">
    <location>
        <begin position="1357"/>
        <end position="1367"/>
    </location>
</feature>
<evidence type="ECO:0000313" key="2">
    <source>
        <dbReference type="Ensembl" id="ENSEEEP00000006550.2"/>
    </source>
</evidence>
<dbReference type="STRING" id="8005.ENSEEEP00000006550"/>
<reference evidence="3" key="2">
    <citation type="journal article" date="2017" name="Sci. Adv.">
        <title>A tail of two voltages: Proteomic comparison of the three electric organs of the electric eel.</title>
        <authorList>
            <person name="Traeger L.L."/>
            <person name="Sabat G."/>
            <person name="Barrett-Wilt G.A."/>
            <person name="Wells G.B."/>
            <person name="Sussman M.R."/>
        </authorList>
    </citation>
    <scope>NUCLEOTIDE SEQUENCE [LARGE SCALE GENOMIC DNA]</scope>
</reference>
<reference evidence="2" key="3">
    <citation type="submission" date="2020-05" db="EMBL/GenBank/DDBJ databases">
        <title>Electrophorus electricus (electric eel) genome, fEleEle1, primary haplotype.</title>
        <authorList>
            <person name="Myers G."/>
            <person name="Meyer A."/>
            <person name="Fedrigo O."/>
            <person name="Formenti G."/>
            <person name="Rhie A."/>
            <person name="Tracey A."/>
            <person name="Sims Y."/>
            <person name="Jarvis E.D."/>
        </authorList>
    </citation>
    <scope>NUCLEOTIDE SEQUENCE [LARGE SCALE GENOMIC DNA]</scope>
</reference>
<dbReference type="OMA" id="QIVNITM"/>
<feature type="compositionally biased region" description="Polar residues" evidence="1">
    <location>
        <begin position="31"/>
        <end position="44"/>
    </location>
</feature>
<dbReference type="PANTHER" id="PTHR21590:SF4">
    <property type="entry name" value="UPF0606 PROTEIN KIAA1549"/>
    <property type="match status" value="1"/>
</dbReference>
<feature type="compositionally biased region" description="Pro residues" evidence="1">
    <location>
        <begin position="1432"/>
        <end position="1451"/>
    </location>
</feature>
<dbReference type="Ensembl" id="ENSEEET00000006641.2">
    <property type="protein sequence ID" value="ENSEEEP00000006550.2"/>
    <property type="gene ID" value="ENSEEEG00000003463.2"/>
</dbReference>
<reference evidence="2" key="5">
    <citation type="submission" date="2025-09" db="UniProtKB">
        <authorList>
            <consortium name="Ensembl"/>
        </authorList>
    </citation>
    <scope>IDENTIFICATION</scope>
</reference>
<feature type="region of interest" description="Disordered" evidence="1">
    <location>
        <begin position="1352"/>
        <end position="1451"/>
    </location>
</feature>
<reference evidence="3" key="1">
    <citation type="journal article" date="2014" name="Science">
        <title>Nonhuman genetics. Genomic basis for the convergent evolution of electric organs.</title>
        <authorList>
            <person name="Gallant J.R."/>
            <person name="Traeger L.L."/>
            <person name="Volkening J.D."/>
            <person name="Moffett H."/>
            <person name="Chen P.H."/>
            <person name="Novina C.D."/>
            <person name="Phillips G.N.Jr."/>
            <person name="Anand R."/>
            <person name="Wells G.B."/>
            <person name="Pinch M."/>
            <person name="Guth R."/>
            <person name="Unguez G.A."/>
            <person name="Albert J.S."/>
            <person name="Zakon H.H."/>
            <person name="Samanta M.P."/>
            <person name="Sussman M.R."/>
        </authorList>
    </citation>
    <scope>NUCLEOTIDE SEQUENCE [LARGE SCALE GENOMIC DNA]</scope>
</reference>
<dbReference type="Proteomes" id="UP000314983">
    <property type="component" value="Chromosome 4"/>
</dbReference>
<evidence type="ECO:0000256" key="1">
    <source>
        <dbReference type="SAM" id="MobiDB-lite"/>
    </source>
</evidence>